<evidence type="ECO:0000313" key="1">
    <source>
        <dbReference type="EMBL" id="QVL31256.1"/>
    </source>
</evidence>
<reference evidence="1" key="1">
    <citation type="submission" date="2021-05" db="EMBL/GenBank/DDBJ databases">
        <title>Complete genome sequence of the cellulolytic planctomycete Telmatocola sphagniphila SP2T and characterization of the first cellulase from planctomycetes.</title>
        <authorList>
            <person name="Rakitin A.L."/>
            <person name="Beletsky A.V."/>
            <person name="Naumoff D.G."/>
            <person name="Kulichevskaya I.S."/>
            <person name="Mardanov A.V."/>
            <person name="Ravin N.V."/>
            <person name="Dedysh S.N."/>
        </authorList>
    </citation>
    <scope>NUCLEOTIDE SEQUENCE</scope>
    <source>
        <strain evidence="1">SP2T</strain>
    </source>
</reference>
<sequence length="351" mass="39456">MTPMSYPELGTRTAEIRQRLAAADAVLNPGEGLAQALTQAEVVARTNGPVRGTPQHEFLANARACTAMWDLAGMLRTCATRALDMTAHLRNITTGTVDFGVPAAPNSQSHYFKDFQLELYVAAQCITDNVPHVALNPVPNAPDGDLYLETLRCEIKHPNSLGQLSDYLKKFNKALQDRNLYGVFVTGIEDMFSVFPPEMFPDDAAFQAWLTQKRQEADFYARTFFRMAAGRDRILATVQLWSFWYQAGGAVSLHREGNAIVFDHRAGIPAQQQQDAERIARVFNPHFRRWTQIETAVQNLISDSERTRLRESLHKKAYQIWQGEGEPREGRALANWLQAKSDYGLVLNTTI</sequence>
<dbReference type="RefSeq" id="WP_213495137.1">
    <property type="nucleotide sequence ID" value="NZ_CP074694.1"/>
</dbReference>
<organism evidence="1 2">
    <name type="scientific">Telmatocola sphagniphila</name>
    <dbReference type="NCBI Taxonomy" id="1123043"/>
    <lineage>
        <taxon>Bacteria</taxon>
        <taxon>Pseudomonadati</taxon>
        <taxon>Planctomycetota</taxon>
        <taxon>Planctomycetia</taxon>
        <taxon>Gemmatales</taxon>
        <taxon>Gemmataceae</taxon>
    </lineage>
</organism>
<name>A0A8E6EXH2_9BACT</name>
<accession>A0A8E6EXH2</accession>
<dbReference type="EMBL" id="CP074694">
    <property type="protein sequence ID" value="QVL31256.1"/>
    <property type="molecule type" value="Genomic_DNA"/>
</dbReference>
<keyword evidence="2" id="KW-1185">Reference proteome</keyword>
<evidence type="ECO:0000313" key="2">
    <source>
        <dbReference type="Proteomes" id="UP000676194"/>
    </source>
</evidence>
<dbReference type="KEGG" id="tsph:KIH39_20775"/>
<gene>
    <name evidence="1" type="ORF">KIH39_20775</name>
</gene>
<dbReference type="AlphaFoldDB" id="A0A8E6EXH2"/>
<protein>
    <submittedName>
        <fullName evidence="1">Uncharacterized protein</fullName>
    </submittedName>
</protein>
<dbReference type="Proteomes" id="UP000676194">
    <property type="component" value="Chromosome"/>
</dbReference>
<proteinExistence type="predicted"/>